<dbReference type="GO" id="GO:0050660">
    <property type="term" value="F:flavin adenine dinucleotide binding"/>
    <property type="evidence" value="ECO:0007669"/>
    <property type="project" value="TreeGrafter"/>
</dbReference>
<dbReference type="PANTHER" id="PTHR19384">
    <property type="entry name" value="NITRIC OXIDE SYNTHASE-RELATED"/>
    <property type="match status" value="1"/>
</dbReference>
<feature type="domain" description="Flavodoxin-like" evidence="5">
    <location>
        <begin position="334"/>
        <end position="470"/>
    </location>
</feature>
<dbReference type="OrthoDB" id="9816402at2"/>
<evidence type="ECO:0000256" key="3">
    <source>
        <dbReference type="ARBA" id="ARBA00023797"/>
    </source>
</evidence>
<evidence type="ECO:0000256" key="1">
    <source>
        <dbReference type="ARBA" id="ARBA00022630"/>
    </source>
</evidence>
<dbReference type="GO" id="GO:0010181">
    <property type="term" value="F:FMN binding"/>
    <property type="evidence" value="ECO:0007669"/>
    <property type="project" value="InterPro"/>
</dbReference>
<dbReference type="GO" id="GO:0004783">
    <property type="term" value="F:sulfite reductase (NADPH) activity"/>
    <property type="evidence" value="ECO:0007669"/>
    <property type="project" value="TreeGrafter"/>
</dbReference>
<dbReference type="SUPFAM" id="SSF52343">
    <property type="entry name" value="Ferredoxin reductase-like, C-terminal NADP-linked domain"/>
    <property type="match status" value="1"/>
</dbReference>
<dbReference type="PROSITE" id="PS50902">
    <property type="entry name" value="FLAVODOXIN_LIKE"/>
    <property type="match status" value="1"/>
</dbReference>
<evidence type="ECO:0000313" key="8">
    <source>
        <dbReference type="Proteomes" id="UP000198761"/>
    </source>
</evidence>
<sequence length="736" mass="76746">MIRTLHRWPGLIAALLLTVIALSGALLSAYPALDAVQAPPAAEAGLSTAELATRILGRYPSTEQIRRAPSGRITAYYYEGDTPAAATIDPATGAGVRAADTPAVQRWLTRLHRALLLGDGGRIAVAGGAGAMLILSLSGLVLVARRVGGWRRFFAPLRGRLAGRLHVEIARLAVAGLLFSSVTALWMAASTFALLPEGPGAPRFPDVVSGQTGLAPAAIATLRDTPVADLVSLTFPLPGDASDAFTLKTRLGEGYLDQGNGTLLAWSDLSLTDRLTETIYALHTGQGLVVLGLLLGLSALGVPVMAGTGLVVWLAARRGRPRLRHNAGAAQADTVLLVASEGGSTWGFAATLHAALTAAGGVVHSAPLASFAPARYAKAKRILILAATYGDGAAPASAKGFLGRLAALDRAPQVPLAVLGFGDRSFPAFCGFATAIARLAAEKGWSALMPMDTVDRQSPQDFARWGRALGATMGVPLELNHQPTAPRAVALTLISRRDYGAEMQAPTAILRFALPARSLWQRLRGAGLPHFAAGDLLGVLPEGSALPRFYSLASGCRDGFVEICVRKQAGGLCSGQLLDLQPGQTIAAFLRRNPEFRPGPGHAPVILIGAGTGVGPLAGFVRANRAGRAMHLYFGTRHPDSDFLYAEEFAQWQAEGRLASLTTAFSRGARPRHVQDALRADALRLMALVASGAQILVCGGREMAAGVSATLAEILAPAGLTPADLKAGGRYVEDVY</sequence>
<dbReference type="Pfam" id="PF00258">
    <property type="entry name" value="Flavodoxin_1"/>
    <property type="match status" value="1"/>
</dbReference>
<dbReference type="STRING" id="933059.SAMN04488103_104192"/>
<feature type="transmembrane region" description="Helical" evidence="4">
    <location>
        <begin position="288"/>
        <end position="316"/>
    </location>
</feature>
<evidence type="ECO:0000259" key="5">
    <source>
        <dbReference type="PROSITE" id="PS50902"/>
    </source>
</evidence>
<keyword evidence="4" id="KW-1133">Transmembrane helix</keyword>
<feature type="transmembrane region" description="Helical" evidence="4">
    <location>
        <begin position="169"/>
        <end position="195"/>
    </location>
</feature>
<dbReference type="Pfam" id="PF03929">
    <property type="entry name" value="PepSY_TM"/>
    <property type="match status" value="1"/>
</dbReference>
<dbReference type="EC" id="1.6.2.4" evidence="3"/>
<dbReference type="Gene3D" id="3.40.50.80">
    <property type="entry name" value="Nucleotide-binding domain of ferredoxin-NADP reductase (FNR) module"/>
    <property type="match status" value="1"/>
</dbReference>
<protein>
    <recommendedName>
        <fullName evidence="3">NADPH--hemoprotein reductase</fullName>
        <ecNumber evidence="3">1.6.2.4</ecNumber>
    </recommendedName>
</protein>
<dbReference type="InterPro" id="IPR005625">
    <property type="entry name" value="PepSY-ass_TM"/>
</dbReference>
<reference evidence="7 8" key="1">
    <citation type="submission" date="2016-10" db="EMBL/GenBank/DDBJ databases">
        <authorList>
            <person name="de Groot N.N."/>
        </authorList>
    </citation>
    <scope>NUCLEOTIDE SEQUENCE [LARGE SCALE GENOMIC DNA]</scope>
    <source>
        <strain evidence="7 8">DSM 3857</strain>
    </source>
</reference>
<keyword evidence="8" id="KW-1185">Reference proteome</keyword>
<dbReference type="Proteomes" id="UP000198761">
    <property type="component" value="Unassembled WGS sequence"/>
</dbReference>
<name>A0A1H8FLA6_9RHOB</name>
<keyword evidence="2" id="KW-0288">FMN</keyword>
<dbReference type="RefSeq" id="WP_091300685.1">
    <property type="nucleotide sequence ID" value="NZ_FOCE01000004.1"/>
</dbReference>
<keyword evidence="4" id="KW-0472">Membrane</keyword>
<evidence type="ECO:0000256" key="4">
    <source>
        <dbReference type="SAM" id="Phobius"/>
    </source>
</evidence>
<dbReference type="InterPro" id="IPR001433">
    <property type="entry name" value="OxRdtase_FAD/NAD-bd"/>
</dbReference>
<evidence type="ECO:0000259" key="6">
    <source>
        <dbReference type="PROSITE" id="PS51384"/>
    </source>
</evidence>
<gene>
    <name evidence="7" type="ORF">SAMN04488103_104192</name>
</gene>
<dbReference type="InterPro" id="IPR029039">
    <property type="entry name" value="Flavoprotein-like_sf"/>
</dbReference>
<feature type="transmembrane region" description="Helical" evidence="4">
    <location>
        <begin position="123"/>
        <end position="148"/>
    </location>
</feature>
<dbReference type="Gene3D" id="3.40.50.360">
    <property type="match status" value="1"/>
</dbReference>
<dbReference type="AlphaFoldDB" id="A0A1H8FLA6"/>
<proteinExistence type="predicted"/>
<dbReference type="PROSITE" id="PS51384">
    <property type="entry name" value="FAD_FR"/>
    <property type="match status" value="1"/>
</dbReference>
<keyword evidence="1" id="KW-0285">Flavoprotein</keyword>
<evidence type="ECO:0000313" key="7">
    <source>
        <dbReference type="EMBL" id="SEN32390.1"/>
    </source>
</evidence>
<dbReference type="InterPro" id="IPR017927">
    <property type="entry name" value="FAD-bd_FR_type"/>
</dbReference>
<dbReference type="SUPFAM" id="SSF63380">
    <property type="entry name" value="Riboflavin synthase domain-like"/>
    <property type="match status" value="1"/>
</dbReference>
<dbReference type="PANTHER" id="PTHR19384:SF17">
    <property type="entry name" value="NADPH--CYTOCHROME P450 REDUCTASE"/>
    <property type="match status" value="1"/>
</dbReference>
<dbReference type="EMBL" id="FOCE01000004">
    <property type="protein sequence ID" value="SEN32390.1"/>
    <property type="molecule type" value="Genomic_DNA"/>
</dbReference>
<organism evidence="7 8">
    <name type="scientific">Gemmobacter aquatilis</name>
    <dbReference type="NCBI Taxonomy" id="933059"/>
    <lineage>
        <taxon>Bacteria</taxon>
        <taxon>Pseudomonadati</taxon>
        <taxon>Pseudomonadota</taxon>
        <taxon>Alphaproteobacteria</taxon>
        <taxon>Rhodobacterales</taxon>
        <taxon>Paracoccaceae</taxon>
        <taxon>Gemmobacter</taxon>
    </lineage>
</organism>
<dbReference type="CDD" id="cd06201">
    <property type="entry name" value="SiR_like2"/>
    <property type="match status" value="1"/>
</dbReference>
<dbReference type="SUPFAM" id="SSF52218">
    <property type="entry name" value="Flavoproteins"/>
    <property type="match status" value="1"/>
</dbReference>
<accession>A0A1H8FLA6</accession>
<dbReference type="InterPro" id="IPR008254">
    <property type="entry name" value="Flavodoxin/NO_synth"/>
</dbReference>
<dbReference type="Pfam" id="PF00175">
    <property type="entry name" value="NAD_binding_1"/>
    <property type="match status" value="1"/>
</dbReference>
<keyword evidence="4" id="KW-0812">Transmembrane</keyword>
<dbReference type="InterPro" id="IPR017938">
    <property type="entry name" value="Riboflavin_synthase-like_b-brl"/>
</dbReference>
<dbReference type="PRINTS" id="PR00371">
    <property type="entry name" value="FPNCR"/>
</dbReference>
<dbReference type="InterPro" id="IPR001709">
    <property type="entry name" value="Flavoprot_Pyr_Nucl_cyt_Rdtase"/>
</dbReference>
<dbReference type="GO" id="GO:0005829">
    <property type="term" value="C:cytosol"/>
    <property type="evidence" value="ECO:0007669"/>
    <property type="project" value="TreeGrafter"/>
</dbReference>
<dbReference type="InterPro" id="IPR039261">
    <property type="entry name" value="FNR_nucleotide-bd"/>
</dbReference>
<dbReference type="Gene3D" id="2.40.30.10">
    <property type="entry name" value="Translation factors"/>
    <property type="match status" value="1"/>
</dbReference>
<feature type="domain" description="FAD-binding FR-type" evidence="6">
    <location>
        <begin position="486"/>
        <end position="599"/>
    </location>
</feature>
<evidence type="ECO:0000256" key="2">
    <source>
        <dbReference type="ARBA" id="ARBA00022643"/>
    </source>
</evidence>